<organism evidence="6 7">
    <name type="scientific">Angiostrongylus cantonensis</name>
    <name type="common">Rat lungworm</name>
    <dbReference type="NCBI Taxonomy" id="6313"/>
    <lineage>
        <taxon>Eukaryota</taxon>
        <taxon>Metazoa</taxon>
        <taxon>Ecdysozoa</taxon>
        <taxon>Nematoda</taxon>
        <taxon>Chromadorea</taxon>
        <taxon>Rhabditida</taxon>
        <taxon>Rhabditina</taxon>
        <taxon>Rhabditomorpha</taxon>
        <taxon>Strongyloidea</taxon>
        <taxon>Metastrongylidae</taxon>
        <taxon>Angiostrongylus</taxon>
    </lineage>
</organism>
<keyword evidence="4" id="KW-0653">Protein transport</keyword>
<comment type="subcellular location">
    <subcellularLocation>
        <location evidence="1">Membrane</location>
        <topology evidence="1">Peripheral membrane protein</topology>
    </subcellularLocation>
</comment>
<dbReference type="InterPro" id="IPR042491">
    <property type="entry name" value="Vps35_C"/>
</dbReference>
<dbReference type="Gene3D" id="1.25.40.660">
    <property type="entry name" value="Vacuolar protein sorting-associated protein 35, helical subcomplex Vps35-C"/>
    <property type="match status" value="1"/>
</dbReference>
<keyword evidence="5" id="KW-0472">Membrane</keyword>
<dbReference type="PANTHER" id="PTHR11099:SF0">
    <property type="entry name" value="VACUOLAR PROTEIN SORTING-ASSOCIATED PROTEIN 35"/>
    <property type="match status" value="1"/>
</dbReference>
<keyword evidence="6" id="KW-1185">Reference proteome</keyword>
<accession>A0A0K0DRD6</accession>
<reference evidence="7" key="2">
    <citation type="submission" date="2017-02" db="UniProtKB">
        <authorList>
            <consortium name="WormBaseParasite"/>
        </authorList>
    </citation>
    <scope>IDENTIFICATION</scope>
</reference>
<keyword evidence="3" id="KW-0813">Transport</keyword>
<dbReference type="GO" id="GO:0006886">
    <property type="term" value="P:intracellular protein transport"/>
    <property type="evidence" value="ECO:0007669"/>
    <property type="project" value="TreeGrafter"/>
</dbReference>
<name>A0A0K0DRD6_ANGCA</name>
<protein>
    <submittedName>
        <fullName evidence="7">Cse1 domain-containing protein</fullName>
    </submittedName>
</protein>
<dbReference type="WBParaSite" id="ACAC_0001432501-mRNA-1">
    <property type="protein sequence ID" value="ACAC_0001432501-mRNA-1"/>
    <property type="gene ID" value="ACAC_0001432501"/>
</dbReference>
<evidence type="ECO:0000313" key="6">
    <source>
        <dbReference type="Proteomes" id="UP000035642"/>
    </source>
</evidence>
<evidence type="ECO:0000256" key="4">
    <source>
        <dbReference type="ARBA" id="ARBA00022927"/>
    </source>
</evidence>
<dbReference type="GO" id="GO:0005770">
    <property type="term" value="C:late endosome"/>
    <property type="evidence" value="ECO:0007669"/>
    <property type="project" value="TreeGrafter"/>
</dbReference>
<dbReference type="Proteomes" id="UP000035642">
    <property type="component" value="Unassembled WGS sequence"/>
</dbReference>
<evidence type="ECO:0000313" key="7">
    <source>
        <dbReference type="WBParaSite" id="ACAC_0001432501-mRNA-1"/>
    </source>
</evidence>
<dbReference type="Pfam" id="PF03635">
    <property type="entry name" value="Vps35"/>
    <property type="match status" value="1"/>
</dbReference>
<proteinExistence type="inferred from homology"/>
<dbReference type="AlphaFoldDB" id="A0A0K0DRD6"/>
<comment type="similarity">
    <text evidence="2">Belongs to the VPS35 family.</text>
</comment>
<sequence>LSQLENLTEEMYVKEVLPSILEQVVSCRDRISQVFSDLYVFFCPSHEYLMECVIQVFGDDFHLATLNEFLQACGDLVPVSADELVLISVQRYQIFVKEVNVKNILIALIERLAIFSANPEARGIPAEVLYSFQVATVLFLVRVEIQLFDIFSEQAKNLVKNHTDMSTEDIVSLYVGSICFYFNLAVSKFNTFKAAIVNLAIKCYRDRPEFANTTFGSLKCILEERKKTAVEPFDAVGRELMKLIRLPIDAHNNALKVAELTEFVPVMECFKYQGRCIASSYIIQNMLENETFMRTEDDVAVMCAVLHSVLVDQPDQPVNVSEIEDFEDEQHLVARLLLNNARKILGAGGKIRIKYTLAPIVFELYKLILRFVNLKDEENWEAKIRKMFMCAMGTIGALITTAEMSELPLKLYLEGAMVADKVPLSDSASVVYEFISKDELSESRERINALSLITGTMLEIGNLPTENWVTLVGQIVIAASAKVFKKTQTLCTVVSLYWKGQTSESNGPVRNGEKVVEVLKKATKIASQCLEPIVQQQLFIKIIDTLLYYYEDNCLEITEDMLVELLSRSKDNAVQLDVSAEADALEKHFAMTLQHIKRFKDKRPELAERLQL</sequence>
<dbReference type="STRING" id="6313.A0A0K0DRD6"/>
<dbReference type="GO" id="GO:0042147">
    <property type="term" value="P:retrograde transport, endosome to Golgi"/>
    <property type="evidence" value="ECO:0007669"/>
    <property type="project" value="InterPro"/>
</dbReference>
<dbReference type="GO" id="GO:0005829">
    <property type="term" value="C:cytosol"/>
    <property type="evidence" value="ECO:0007669"/>
    <property type="project" value="GOC"/>
</dbReference>
<reference evidence="6" key="1">
    <citation type="submission" date="2012-09" db="EMBL/GenBank/DDBJ databases">
        <authorList>
            <person name="Martin A.A."/>
        </authorList>
    </citation>
    <scope>NUCLEOTIDE SEQUENCE</scope>
</reference>
<evidence type="ECO:0000256" key="5">
    <source>
        <dbReference type="ARBA" id="ARBA00023136"/>
    </source>
</evidence>
<evidence type="ECO:0000256" key="1">
    <source>
        <dbReference type="ARBA" id="ARBA00004170"/>
    </source>
</evidence>
<dbReference type="InterPro" id="IPR005378">
    <property type="entry name" value="Vps35"/>
</dbReference>
<evidence type="ECO:0000256" key="2">
    <source>
        <dbReference type="ARBA" id="ARBA00006536"/>
    </source>
</evidence>
<evidence type="ECO:0000256" key="3">
    <source>
        <dbReference type="ARBA" id="ARBA00022448"/>
    </source>
</evidence>
<dbReference type="GO" id="GO:0030906">
    <property type="term" value="C:retromer, cargo-selective complex"/>
    <property type="evidence" value="ECO:0007669"/>
    <property type="project" value="InterPro"/>
</dbReference>
<dbReference type="PANTHER" id="PTHR11099">
    <property type="entry name" value="VACUOLAR SORTING PROTEIN 35"/>
    <property type="match status" value="1"/>
</dbReference>